<name>A0A975KBH4_9SPHN</name>
<gene>
    <name evidence="1" type="ORF">KFK14_17885</name>
</gene>
<dbReference type="KEGG" id="spph:KFK14_17885"/>
<organism evidence="1 2">
    <name type="scientific">Sphingobium phenoxybenzoativorans</name>
    <dbReference type="NCBI Taxonomy" id="1592790"/>
    <lineage>
        <taxon>Bacteria</taxon>
        <taxon>Pseudomonadati</taxon>
        <taxon>Pseudomonadota</taxon>
        <taxon>Alphaproteobacteria</taxon>
        <taxon>Sphingomonadales</taxon>
        <taxon>Sphingomonadaceae</taxon>
        <taxon>Sphingobium</taxon>
    </lineage>
</organism>
<dbReference type="Proteomes" id="UP000681425">
    <property type="component" value="Chromosome"/>
</dbReference>
<accession>A0A975KBH4</accession>
<dbReference type="EMBL" id="CP073910">
    <property type="protein sequence ID" value="QUT08333.1"/>
    <property type="molecule type" value="Genomic_DNA"/>
</dbReference>
<evidence type="ECO:0000313" key="2">
    <source>
        <dbReference type="Proteomes" id="UP000681425"/>
    </source>
</evidence>
<proteinExistence type="predicted"/>
<dbReference type="AlphaFoldDB" id="A0A975KBH4"/>
<reference evidence="1" key="1">
    <citation type="submission" date="2021-04" db="EMBL/GenBank/DDBJ databases">
        <title>Isolation of p-tert-butylphenol degrading bacteria Sphingobium phenoxybenzoativorans Tas13 from active sludge.</title>
        <authorList>
            <person name="Li Y."/>
        </authorList>
    </citation>
    <scope>NUCLEOTIDE SEQUENCE</scope>
    <source>
        <strain evidence="1">Tas13</strain>
    </source>
</reference>
<evidence type="ECO:0000313" key="1">
    <source>
        <dbReference type="EMBL" id="QUT08333.1"/>
    </source>
</evidence>
<sequence length="62" mass="6359">MAISNDTTGGAKPEVADIARRAEAIALMLDALAMLDSMGEHLAASHLSLAIISLGGEPPFPE</sequence>
<keyword evidence="2" id="KW-1185">Reference proteome</keyword>
<protein>
    <submittedName>
        <fullName evidence="1">Uncharacterized protein</fullName>
    </submittedName>
</protein>